<keyword evidence="5 6" id="KW-0472">Membrane</keyword>
<dbReference type="AlphaFoldDB" id="A0A0M4CY77"/>
<feature type="transmembrane region" description="Helical" evidence="6">
    <location>
        <begin position="21"/>
        <end position="46"/>
    </location>
</feature>
<feature type="transmembrane region" description="Helical" evidence="6">
    <location>
        <begin position="308"/>
        <end position="329"/>
    </location>
</feature>
<keyword evidence="3 6" id="KW-0812">Transmembrane</keyword>
<evidence type="ECO:0000256" key="2">
    <source>
        <dbReference type="ARBA" id="ARBA00022475"/>
    </source>
</evidence>
<comment type="similarity">
    <text evidence="6">Belongs to the NhaA Na(+)/H(+) (TC 2.A.33) antiporter family.</text>
</comment>
<feature type="transmembrane region" description="Helical" evidence="6">
    <location>
        <begin position="412"/>
        <end position="432"/>
    </location>
</feature>
<comment type="function">
    <text evidence="6">Na(+)/H(+) antiporter that extrudes sodium in exchange for external protons.</text>
</comment>
<comment type="subcellular location">
    <subcellularLocation>
        <location evidence="1">Cell inner membrane</location>
        <topology evidence="1">Multi-pass membrane protein</topology>
    </subcellularLocation>
    <subcellularLocation>
        <location evidence="6">Cell membrane</location>
        <topology evidence="6">Multi-pass membrane protein</topology>
    </subcellularLocation>
</comment>
<dbReference type="Proteomes" id="UP000057158">
    <property type="component" value="Chromosome"/>
</dbReference>
<feature type="transmembrane region" description="Helical" evidence="6">
    <location>
        <begin position="105"/>
        <end position="123"/>
    </location>
</feature>
<dbReference type="HAMAP" id="MF_01844">
    <property type="entry name" value="NhaA"/>
    <property type="match status" value="1"/>
</dbReference>
<accession>A0A0M4CY77</accession>
<feature type="transmembrane region" description="Helical" evidence="6">
    <location>
        <begin position="185"/>
        <end position="202"/>
    </location>
</feature>
<dbReference type="RefSeq" id="WP_053549501.1">
    <property type="nucleotide sequence ID" value="NZ_CP010802.1"/>
</dbReference>
<dbReference type="PANTHER" id="PTHR30341:SF0">
    <property type="entry name" value="NA(+)_H(+) ANTIPORTER NHAA"/>
    <property type="match status" value="1"/>
</dbReference>
<feature type="transmembrane region" description="Helical" evidence="6">
    <location>
        <begin position="341"/>
        <end position="363"/>
    </location>
</feature>
<dbReference type="OrthoDB" id="9808135at2"/>
<dbReference type="InterPro" id="IPR004670">
    <property type="entry name" value="NhaA"/>
</dbReference>
<feature type="transmembrane region" description="Helical" evidence="6">
    <location>
        <begin position="158"/>
        <end position="179"/>
    </location>
</feature>
<keyword evidence="4 6" id="KW-1133">Transmembrane helix</keyword>
<evidence type="ECO:0000313" key="8">
    <source>
        <dbReference type="Proteomes" id="UP000057158"/>
    </source>
</evidence>
<evidence type="ECO:0000256" key="4">
    <source>
        <dbReference type="ARBA" id="ARBA00022989"/>
    </source>
</evidence>
<keyword evidence="2 6" id="KW-1003">Cell membrane</keyword>
<evidence type="ECO:0000256" key="6">
    <source>
        <dbReference type="HAMAP-Rule" id="MF_01844"/>
    </source>
</evidence>
<keyword evidence="6" id="KW-0813">Transport</keyword>
<evidence type="ECO:0000256" key="5">
    <source>
        <dbReference type="ARBA" id="ARBA00023136"/>
    </source>
</evidence>
<dbReference type="InterPro" id="IPR023171">
    <property type="entry name" value="Na/H_antiporter_dom_sf"/>
</dbReference>
<comment type="catalytic activity">
    <reaction evidence="6">
        <text>Na(+)(in) + 2 H(+)(out) = Na(+)(out) + 2 H(+)(in)</text>
        <dbReference type="Rhea" id="RHEA:29251"/>
        <dbReference type="ChEBI" id="CHEBI:15378"/>
        <dbReference type="ChEBI" id="CHEBI:29101"/>
    </reaction>
</comment>
<dbReference type="GO" id="GO:0005886">
    <property type="term" value="C:plasma membrane"/>
    <property type="evidence" value="ECO:0007669"/>
    <property type="project" value="UniProtKB-SubCell"/>
</dbReference>
<keyword evidence="6" id="KW-0739">Sodium transport</keyword>
<feature type="transmembrane region" description="Helical" evidence="6">
    <location>
        <begin position="375"/>
        <end position="400"/>
    </location>
</feature>
<evidence type="ECO:0000256" key="3">
    <source>
        <dbReference type="ARBA" id="ARBA00022692"/>
    </source>
</evidence>
<keyword evidence="6" id="KW-0406">Ion transport</keyword>
<evidence type="ECO:0000256" key="1">
    <source>
        <dbReference type="ARBA" id="ARBA00004429"/>
    </source>
</evidence>
<name>A0A0M4CY77_9BACT</name>
<dbReference type="Pfam" id="PF06965">
    <property type="entry name" value="Na_H_antiport_1"/>
    <property type="match status" value="1"/>
</dbReference>
<keyword evidence="6" id="KW-0915">Sodium</keyword>
<sequence>MPFQLADLLRPFEDFFKRQASGGIVLFCAAALALILANSPLAPLYHHLWEAELTIGFDDFGLTQSLHHWINDGLMAVFFFVVGLEIKREFLAGELATPRKAALPIAAAIGGMLIPALVYHLIAPSGPPAQGWGIPMATDIAFALGIIALLGPAIPRSLAIFLTALAIVDDLGAVLIIAIFYSGPILPLALASAAVFFLLLTAGNRLGIRHPNYYALIGICLWIALLKSGIHASIAGVLIGATIPVRPRHDQENFLEKTGKLLERYTSLERVEGPFHQEERLGTLLALEHLCHDAMSPLQRMEHEMNNWVIFGVMPIFALANAGITLDFSELQVTLTSPVTLGVAAGLLLGKPAGILLFSWLAVRLRIADLPDGTHWGQILGIGLLGGIGFTMSLFITNLAFSLPSLAVEAKIGTFGASLLAGLAGYLLLAHFRRPPKR</sequence>
<dbReference type="GO" id="GO:0006885">
    <property type="term" value="P:regulation of pH"/>
    <property type="evidence" value="ECO:0007669"/>
    <property type="project" value="UniProtKB-UniRule"/>
</dbReference>
<organism evidence="7 8">
    <name type="scientific">Desulfuromonas soudanensis</name>
    <dbReference type="NCBI Taxonomy" id="1603606"/>
    <lineage>
        <taxon>Bacteria</taxon>
        <taxon>Pseudomonadati</taxon>
        <taxon>Thermodesulfobacteriota</taxon>
        <taxon>Desulfuromonadia</taxon>
        <taxon>Desulfuromonadales</taxon>
        <taxon>Desulfuromonadaceae</taxon>
        <taxon>Desulfuromonas</taxon>
    </lineage>
</organism>
<feature type="transmembrane region" description="Helical" evidence="6">
    <location>
        <begin position="129"/>
        <end position="151"/>
    </location>
</feature>
<dbReference type="KEGG" id="des:DSOUD_0486"/>
<dbReference type="Gene3D" id="1.20.1530.10">
    <property type="entry name" value="Na+/H+ antiporter like domain"/>
    <property type="match status" value="1"/>
</dbReference>
<protein>
    <recommendedName>
        <fullName evidence="6">Na(+)/H(+) antiporter NhaA</fullName>
    </recommendedName>
    <alternativeName>
        <fullName evidence="6">Sodium/proton antiporter NhaA</fullName>
    </alternativeName>
</protein>
<evidence type="ECO:0000313" key="7">
    <source>
        <dbReference type="EMBL" id="ALC15277.1"/>
    </source>
</evidence>
<dbReference type="GO" id="GO:0015385">
    <property type="term" value="F:sodium:proton antiporter activity"/>
    <property type="evidence" value="ECO:0007669"/>
    <property type="project" value="UniProtKB-UniRule"/>
</dbReference>
<proteinExistence type="inferred from homology"/>
<keyword evidence="8" id="KW-1185">Reference proteome</keyword>
<dbReference type="PATRIC" id="fig|1603606.3.peg.527"/>
<dbReference type="PANTHER" id="PTHR30341">
    <property type="entry name" value="SODIUM ION/PROTON ANTIPORTER NHAA-RELATED"/>
    <property type="match status" value="1"/>
</dbReference>
<reference evidence="7 8" key="1">
    <citation type="submission" date="2015-07" db="EMBL/GenBank/DDBJ databases">
        <title>Isolation and Genomic Characterization of a Novel Halophilic Metal-Reducing Deltaproteobacterium from the Deep Subsurface.</title>
        <authorList>
            <person name="Badalamenti J.P."/>
            <person name="Summers Z.M."/>
            <person name="Gralnick J.A."/>
            <person name="Bond D.R."/>
        </authorList>
    </citation>
    <scope>NUCLEOTIDE SEQUENCE [LARGE SCALE GENOMIC DNA]</scope>
    <source>
        <strain evidence="7 8">WTL</strain>
    </source>
</reference>
<dbReference type="EMBL" id="CP010802">
    <property type="protein sequence ID" value="ALC15277.1"/>
    <property type="molecule type" value="Genomic_DNA"/>
</dbReference>
<dbReference type="STRING" id="1603606.DSOUD_0486"/>
<feature type="transmembrane region" description="Helical" evidence="6">
    <location>
        <begin position="66"/>
        <end position="84"/>
    </location>
</feature>
<gene>
    <name evidence="6" type="primary">nhaA</name>
    <name evidence="7" type="ORF">DSOUD_0486</name>
</gene>
<dbReference type="NCBIfam" id="TIGR00773">
    <property type="entry name" value="NhaA"/>
    <property type="match status" value="1"/>
</dbReference>
<keyword evidence="6" id="KW-0050">Antiport</keyword>